<dbReference type="InterPro" id="IPR012337">
    <property type="entry name" value="RNaseH-like_sf"/>
</dbReference>
<organism evidence="1">
    <name type="scientific">Brassica napus</name>
    <name type="common">Rape</name>
    <dbReference type="NCBI Taxonomy" id="3708"/>
    <lineage>
        <taxon>Eukaryota</taxon>
        <taxon>Viridiplantae</taxon>
        <taxon>Streptophyta</taxon>
        <taxon>Embryophyta</taxon>
        <taxon>Tracheophyta</taxon>
        <taxon>Spermatophyta</taxon>
        <taxon>Magnoliopsida</taxon>
        <taxon>eudicotyledons</taxon>
        <taxon>Gunneridae</taxon>
        <taxon>Pentapetalae</taxon>
        <taxon>rosids</taxon>
        <taxon>malvids</taxon>
        <taxon>Brassicales</taxon>
        <taxon>Brassicaceae</taxon>
        <taxon>Brassiceae</taxon>
        <taxon>Brassica</taxon>
    </lineage>
</organism>
<dbReference type="GO" id="GO:0003676">
    <property type="term" value="F:nucleic acid binding"/>
    <property type="evidence" value="ECO:0007669"/>
    <property type="project" value="InterPro"/>
</dbReference>
<dbReference type="Gene3D" id="3.30.420.10">
    <property type="entry name" value="Ribonuclease H-like superfamily/Ribonuclease H"/>
    <property type="match status" value="1"/>
</dbReference>
<name>A0A816UV22_BRANA</name>
<dbReference type="Proteomes" id="UP001295469">
    <property type="component" value="Chromosome C08"/>
</dbReference>
<accession>A0A816UV22</accession>
<dbReference type="EMBL" id="HG994372">
    <property type="protein sequence ID" value="CAF2113573.1"/>
    <property type="molecule type" value="Genomic_DNA"/>
</dbReference>
<dbReference type="Gramene" id="CDX76628">
    <property type="protein sequence ID" value="CDX76628"/>
    <property type="gene ID" value="GSBRNA2T00127092001"/>
</dbReference>
<evidence type="ECO:0000313" key="1">
    <source>
        <dbReference type="EMBL" id="CAF2113573.1"/>
    </source>
</evidence>
<gene>
    <name evidence="1" type="ORF">DARMORV10_C08P37200.1</name>
</gene>
<sequence length="80" mass="9011">MSSSIVDLGVARVETTVTRETSEFNRLVKTFLSNNLNMKKIIGLDTERAMKPGKLTKTVLLQLCDGDHCLIVQLHPYDYV</sequence>
<dbReference type="SUPFAM" id="SSF53098">
    <property type="entry name" value="Ribonuclease H-like"/>
    <property type="match status" value="1"/>
</dbReference>
<reference evidence="1" key="1">
    <citation type="submission" date="2021-01" db="EMBL/GenBank/DDBJ databases">
        <authorList>
            <consortium name="Genoscope - CEA"/>
            <person name="William W."/>
        </authorList>
    </citation>
    <scope>NUCLEOTIDE SEQUENCE</scope>
</reference>
<dbReference type="AlphaFoldDB" id="A0A816UV22"/>
<dbReference type="InterPro" id="IPR036397">
    <property type="entry name" value="RNaseH_sf"/>
</dbReference>
<protein>
    <submittedName>
        <fullName evidence="1">(rape) hypothetical protein</fullName>
    </submittedName>
</protein>
<proteinExistence type="predicted"/>